<dbReference type="InterPro" id="IPR055754">
    <property type="entry name" value="DUF7330"/>
</dbReference>
<feature type="domain" description="DUF7330" evidence="1">
    <location>
        <begin position="6"/>
        <end position="137"/>
    </location>
</feature>
<keyword evidence="3" id="KW-1185">Reference proteome</keyword>
<name>A0A166CZX4_9AGAM</name>
<dbReference type="Proteomes" id="UP000076798">
    <property type="component" value="Unassembled WGS sequence"/>
</dbReference>
<sequence length="212" mass="23614">MTVRTNFLDICLSEDVTGKWLVDTCLPYSTGLDTMSRPGLELEPNLGIRSKRGCIDINIEIVNDYSSLPAVIFCKAKTRSTVRLYNLNGAQFSLVSTCGGYQYVYIPRSFKGFIETFPPSPGRLVFSAEVGKNIIPLISEAAKISDTSVHFHRESDKCSCSCWNLLESAVSSLIFQVQEGTLVRIAYHDETSSPKPSQSRIFLMDEYTADNK</sequence>
<evidence type="ECO:0000313" key="2">
    <source>
        <dbReference type="EMBL" id="KZT38007.1"/>
    </source>
</evidence>
<protein>
    <recommendedName>
        <fullName evidence="1">DUF7330 domain-containing protein</fullName>
    </recommendedName>
</protein>
<dbReference type="AlphaFoldDB" id="A0A166CZX4"/>
<gene>
    <name evidence="2" type="ORF">SISSUDRAFT_1047728</name>
</gene>
<proteinExistence type="predicted"/>
<accession>A0A166CZX4</accession>
<dbReference type="Pfam" id="PF24016">
    <property type="entry name" value="DUF7330"/>
    <property type="match status" value="1"/>
</dbReference>
<dbReference type="EMBL" id="KV428072">
    <property type="protein sequence ID" value="KZT38007.1"/>
    <property type="molecule type" value="Genomic_DNA"/>
</dbReference>
<evidence type="ECO:0000313" key="3">
    <source>
        <dbReference type="Proteomes" id="UP000076798"/>
    </source>
</evidence>
<organism evidence="2 3">
    <name type="scientific">Sistotremastrum suecicum HHB10207 ss-3</name>
    <dbReference type="NCBI Taxonomy" id="1314776"/>
    <lineage>
        <taxon>Eukaryota</taxon>
        <taxon>Fungi</taxon>
        <taxon>Dikarya</taxon>
        <taxon>Basidiomycota</taxon>
        <taxon>Agaricomycotina</taxon>
        <taxon>Agaricomycetes</taxon>
        <taxon>Sistotremastrales</taxon>
        <taxon>Sistotremastraceae</taxon>
        <taxon>Sistotremastrum</taxon>
    </lineage>
</organism>
<evidence type="ECO:0000259" key="1">
    <source>
        <dbReference type="Pfam" id="PF24016"/>
    </source>
</evidence>
<reference evidence="2 3" key="1">
    <citation type="journal article" date="2016" name="Mol. Biol. Evol.">
        <title>Comparative Genomics of Early-Diverging Mushroom-Forming Fungi Provides Insights into the Origins of Lignocellulose Decay Capabilities.</title>
        <authorList>
            <person name="Nagy L.G."/>
            <person name="Riley R."/>
            <person name="Tritt A."/>
            <person name="Adam C."/>
            <person name="Daum C."/>
            <person name="Floudas D."/>
            <person name="Sun H."/>
            <person name="Yadav J.S."/>
            <person name="Pangilinan J."/>
            <person name="Larsson K.H."/>
            <person name="Matsuura K."/>
            <person name="Barry K."/>
            <person name="Labutti K."/>
            <person name="Kuo R."/>
            <person name="Ohm R.A."/>
            <person name="Bhattacharya S.S."/>
            <person name="Shirouzu T."/>
            <person name="Yoshinaga Y."/>
            <person name="Martin F.M."/>
            <person name="Grigoriev I.V."/>
            <person name="Hibbett D.S."/>
        </authorList>
    </citation>
    <scope>NUCLEOTIDE SEQUENCE [LARGE SCALE GENOMIC DNA]</scope>
    <source>
        <strain evidence="2 3">HHB10207 ss-3</strain>
    </source>
</reference>